<proteinExistence type="predicted"/>
<reference evidence="2" key="1">
    <citation type="journal article" date="2021" name="Nat. Commun.">
        <title>Genetic determinants of endophytism in the Arabidopsis root mycobiome.</title>
        <authorList>
            <person name="Mesny F."/>
            <person name="Miyauchi S."/>
            <person name="Thiergart T."/>
            <person name="Pickel B."/>
            <person name="Atanasova L."/>
            <person name="Karlsson M."/>
            <person name="Huettel B."/>
            <person name="Barry K.W."/>
            <person name="Haridas S."/>
            <person name="Chen C."/>
            <person name="Bauer D."/>
            <person name="Andreopoulos W."/>
            <person name="Pangilinan J."/>
            <person name="LaButti K."/>
            <person name="Riley R."/>
            <person name="Lipzen A."/>
            <person name="Clum A."/>
            <person name="Drula E."/>
            <person name="Henrissat B."/>
            <person name="Kohler A."/>
            <person name="Grigoriev I.V."/>
            <person name="Martin F.M."/>
            <person name="Hacquard S."/>
        </authorList>
    </citation>
    <scope>NUCLEOTIDE SEQUENCE</scope>
    <source>
        <strain evidence="2">MPI-CAGE-CH-0243</strain>
    </source>
</reference>
<dbReference type="InterPro" id="IPR007361">
    <property type="entry name" value="DUF427"/>
</dbReference>
<dbReference type="Proteomes" id="UP000700596">
    <property type="component" value="Unassembled WGS sequence"/>
</dbReference>
<organism evidence="2 3">
    <name type="scientific">Dendryphion nanum</name>
    <dbReference type="NCBI Taxonomy" id="256645"/>
    <lineage>
        <taxon>Eukaryota</taxon>
        <taxon>Fungi</taxon>
        <taxon>Dikarya</taxon>
        <taxon>Ascomycota</taxon>
        <taxon>Pezizomycotina</taxon>
        <taxon>Dothideomycetes</taxon>
        <taxon>Pleosporomycetidae</taxon>
        <taxon>Pleosporales</taxon>
        <taxon>Torulaceae</taxon>
        <taxon>Dendryphion</taxon>
    </lineage>
</organism>
<evidence type="ECO:0000313" key="2">
    <source>
        <dbReference type="EMBL" id="KAH7132364.1"/>
    </source>
</evidence>
<dbReference type="EMBL" id="JAGMWT010000003">
    <property type="protein sequence ID" value="KAH7132364.1"/>
    <property type="molecule type" value="Genomic_DNA"/>
</dbReference>
<dbReference type="Pfam" id="PF04248">
    <property type="entry name" value="NTP_transf_9"/>
    <property type="match status" value="2"/>
</dbReference>
<dbReference type="AlphaFoldDB" id="A0A9P9IVJ8"/>
<sequence>MSNNDLIRLAQKLVSDGPHKSQPTSRRVRALFNGEPAFDTTSAHHVWEHPNYPQFYIPLTAFVPAATLTRTSAIDNTSGTAHLGTLTIGQKTTNRVLIFNTPELRDLVRIEFSALDQWFEEEVPIHVHPKDPYKRIDILTSTRSIKVALHGTVLAETTTPIFLLETTLPTRYYLPPMSVMWKYLVKSETETYCPYKGKANYYHVKIGDEGMYKDLVWYYTYPTMESAAIAGHLCFYNEKVDIWVDGEKEEK</sequence>
<feature type="domain" description="DUF427" evidence="1">
    <location>
        <begin position="28"/>
        <end position="103"/>
    </location>
</feature>
<name>A0A9P9IVJ8_9PLEO</name>
<evidence type="ECO:0000259" key="1">
    <source>
        <dbReference type="Pfam" id="PF04248"/>
    </source>
</evidence>
<protein>
    <recommendedName>
        <fullName evidence="1">DUF427 domain-containing protein</fullName>
    </recommendedName>
</protein>
<dbReference type="Gene3D" id="2.170.150.40">
    <property type="entry name" value="Domain of unknown function (DUF427)"/>
    <property type="match status" value="2"/>
</dbReference>
<evidence type="ECO:0000313" key="3">
    <source>
        <dbReference type="Proteomes" id="UP000700596"/>
    </source>
</evidence>
<comment type="caution">
    <text evidence="2">The sequence shown here is derived from an EMBL/GenBank/DDBJ whole genome shotgun (WGS) entry which is preliminary data.</text>
</comment>
<feature type="domain" description="DUF427" evidence="1">
    <location>
        <begin position="145"/>
        <end position="238"/>
    </location>
</feature>
<accession>A0A9P9IVJ8</accession>
<gene>
    <name evidence="2" type="ORF">B0J11DRAFT_225462</name>
</gene>
<dbReference type="InterPro" id="IPR038694">
    <property type="entry name" value="DUF427_sf"/>
</dbReference>
<keyword evidence="3" id="KW-1185">Reference proteome</keyword>
<dbReference type="PANTHER" id="PTHR34310">
    <property type="entry name" value="DUF427 DOMAIN PROTEIN (AFU_ORTHOLOGUE AFUA_3G02220)"/>
    <property type="match status" value="1"/>
</dbReference>
<dbReference type="PANTHER" id="PTHR34310:SF9">
    <property type="entry name" value="BLR5716 PROTEIN"/>
    <property type="match status" value="1"/>
</dbReference>
<dbReference type="OrthoDB" id="18996at2759"/>